<comment type="similarity">
    <text evidence="5">Belongs to the helicase family. DinG subfamily. Type 2 sub-subfamily.</text>
</comment>
<dbReference type="AlphaFoldDB" id="A0A933I9G5"/>
<dbReference type="GO" id="GO:0006260">
    <property type="term" value="P:DNA replication"/>
    <property type="evidence" value="ECO:0007669"/>
    <property type="project" value="InterPro"/>
</dbReference>
<dbReference type="GO" id="GO:0008408">
    <property type="term" value="F:3'-5' exonuclease activity"/>
    <property type="evidence" value="ECO:0007669"/>
    <property type="project" value="UniProtKB-UniRule"/>
</dbReference>
<dbReference type="PANTHER" id="PTHR11472">
    <property type="entry name" value="DNA REPAIR DEAD HELICASE RAD3/XP-D SUBFAMILY MEMBER"/>
    <property type="match status" value="1"/>
</dbReference>
<dbReference type="Pfam" id="PF00270">
    <property type="entry name" value="DEAD"/>
    <property type="match status" value="1"/>
</dbReference>
<organism evidence="8 9">
    <name type="scientific">candidate division TA06 bacterium</name>
    <dbReference type="NCBI Taxonomy" id="2250710"/>
    <lineage>
        <taxon>Bacteria</taxon>
        <taxon>Bacteria division TA06</taxon>
    </lineage>
</organism>
<dbReference type="InterPro" id="IPR014013">
    <property type="entry name" value="Helic_SF1/SF2_ATP-bd_DinG/Rad3"/>
</dbReference>
<feature type="short sequence motif" description="DEAH box" evidence="5">
    <location>
        <begin position="469"/>
        <end position="472"/>
    </location>
</feature>
<dbReference type="InterPro" id="IPR045028">
    <property type="entry name" value="DinG/Rad3-like"/>
</dbReference>
<keyword evidence="1 5" id="KW-0540">Nuclease</keyword>
<dbReference type="InterPro" id="IPR012337">
    <property type="entry name" value="RNaseH-like_sf"/>
</dbReference>
<dbReference type="GO" id="GO:0003678">
    <property type="term" value="F:DNA helicase activity"/>
    <property type="evidence" value="ECO:0007669"/>
    <property type="project" value="TreeGrafter"/>
</dbReference>
<dbReference type="Gene3D" id="3.40.50.300">
    <property type="entry name" value="P-loop containing nucleotide triphosphate hydrolases"/>
    <property type="match status" value="2"/>
</dbReference>
<dbReference type="SUPFAM" id="SSF53098">
    <property type="entry name" value="Ribonuclease H-like"/>
    <property type="match status" value="1"/>
</dbReference>
<evidence type="ECO:0000256" key="5">
    <source>
        <dbReference type="HAMAP-Rule" id="MF_02206"/>
    </source>
</evidence>
<dbReference type="HAMAP" id="MF_02206">
    <property type="entry name" value="DinG_exonucl"/>
    <property type="match status" value="1"/>
</dbReference>
<dbReference type="PANTHER" id="PTHR11472:SF34">
    <property type="entry name" value="REGULATOR OF TELOMERE ELONGATION HELICASE 1"/>
    <property type="match status" value="1"/>
</dbReference>
<dbReference type="EMBL" id="JACQXR010000098">
    <property type="protein sequence ID" value="MBI4727045.1"/>
    <property type="molecule type" value="Genomic_DNA"/>
</dbReference>
<evidence type="ECO:0000259" key="7">
    <source>
        <dbReference type="PROSITE" id="PS51193"/>
    </source>
</evidence>
<dbReference type="SMART" id="SM00491">
    <property type="entry name" value="HELICc2"/>
    <property type="match status" value="1"/>
</dbReference>
<dbReference type="InterPro" id="IPR036397">
    <property type="entry name" value="RNaseH_sf"/>
</dbReference>
<dbReference type="SMART" id="SM00479">
    <property type="entry name" value="EXOIII"/>
    <property type="match status" value="1"/>
</dbReference>
<dbReference type="CDD" id="cd06127">
    <property type="entry name" value="DEDDh"/>
    <property type="match status" value="1"/>
</dbReference>
<dbReference type="InterPro" id="IPR006310">
    <property type="entry name" value="DinG"/>
</dbReference>
<comment type="function">
    <text evidence="5">3'-5' exonuclease.</text>
</comment>
<dbReference type="InterPro" id="IPR011545">
    <property type="entry name" value="DEAD/DEAH_box_helicase_dom"/>
</dbReference>
<proteinExistence type="inferred from homology"/>
<gene>
    <name evidence="5" type="primary">dinG</name>
    <name evidence="8" type="ORF">HY768_07460</name>
</gene>
<reference evidence="8" key="1">
    <citation type="submission" date="2020-07" db="EMBL/GenBank/DDBJ databases">
        <title>Huge and variable diversity of episymbiotic CPR bacteria and DPANN archaea in groundwater ecosystems.</title>
        <authorList>
            <person name="He C.Y."/>
            <person name="Keren R."/>
            <person name="Whittaker M."/>
            <person name="Farag I.F."/>
            <person name="Doudna J."/>
            <person name="Cate J.H.D."/>
            <person name="Banfield J.F."/>
        </authorList>
    </citation>
    <scope>NUCLEOTIDE SEQUENCE</scope>
    <source>
        <strain evidence="8">NC_groundwater_1520_Pr4_B-0.1um_53_5</strain>
    </source>
</reference>
<dbReference type="InterPro" id="IPR013520">
    <property type="entry name" value="Ribonucl_H"/>
</dbReference>
<name>A0A933I9G5_UNCT6</name>
<dbReference type="Pfam" id="PF13307">
    <property type="entry name" value="Helicase_C_2"/>
    <property type="match status" value="1"/>
</dbReference>
<dbReference type="GO" id="GO:0003677">
    <property type="term" value="F:DNA binding"/>
    <property type="evidence" value="ECO:0007669"/>
    <property type="project" value="InterPro"/>
</dbReference>
<keyword evidence="5" id="KW-0269">Exonuclease</keyword>
<keyword evidence="4 5" id="KW-0067">ATP-binding</keyword>
<dbReference type="GO" id="GO:0016818">
    <property type="term" value="F:hydrolase activity, acting on acid anhydrides, in phosphorus-containing anhydrides"/>
    <property type="evidence" value="ECO:0007669"/>
    <property type="project" value="InterPro"/>
</dbReference>
<dbReference type="GO" id="GO:0003887">
    <property type="term" value="F:DNA-directed DNA polymerase activity"/>
    <property type="evidence" value="ECO:0007669"/>
    <property type="project" value="InterPro"/>
</dbReference>
<evidence type="ECO:0000256" key="1">
    <source>
        <dbReference type="ARBA" id="ARBA00022722"/>
    </source>
</evidence>
<dbReference type="NCBIfam" id="TIGR00573">
    <property type="entry name" value="dnaq"/>
    <property type="match status" value="1"/>
</dbReference>
<keyword evidence="2 5" id="KW-0547">Nucleotide-binding</keyword>
<dbReference type="Gene3D" id="3.30.420.10">
    <property type="entry name" value="Ribonuclease H-like superfamily/Ribonuclease H"/>
    <property type="match status" value="1"/>
</dbReference>
<keyword evidence="3 5" id="KW-0378">Hydrolase</keyword>
<accession>A0A933I9G5</accession>
<dbReference type="InterPro" id="IPR006054">
    <property type="entry name" value="DnaQ"/>
</dbReference>
<evidence type="ECO:0000256" key="4">
    <source>
        <dbReference type="ARBA" id="ARBA00022840"/>
    </source>
</evidence>
<evidence type="ECO:0000256" key="3">
    <source>
        <dbReference type="ARBA" id="ARBA00022801"/>
    </source>
</evidence>
<evidence type="ECO:0000313" key="8">
    <source>
        <dbReference type="EMBL" id="MBI4727045.1"/>
    </source>
</evidence>
<dbReference type="Pfam" id="PF00929">
    <property type="entry name" value="RNase_T"/>
    <property type="match status" value="1"/>
</dbReference>
<dbReference type="GO" id="GO:0005524">
    <property type="term" value="F:ATP binding"/>
    <property type="evidence" value="ECO:0007669"/>
    <property type="project" value="UniProtKB-UniRule"/>
</dbReference>
<dbReference type="InterPro" id="IPR027417">
    <property type="entry name" value="P-loop_NTPase"/>
</dbReference>
<evidence type="ECO:0000256" key="6">
    <source>
        <dbReference type="SAM" id="MobiDB-lite"/>
    </source>
</evidence>
<feature type="binding site" evidence="5">
    <location>
        <begin position="287"/>
        <end position="294"/>
    </location>
    <ligand>
        <name>ATP</name>
        <dbReference type="ChEBI" id="CHEBI:30616"/>
    </ligand>
</feature>
<feature type="domain" description="Helicase ATP-binding" evidence="7">
    <location>
        <begin position="252"/>
        <end position="532"/>
    </location>
</feature>
<comment type="caution">
    <text evidence="8">The sequence shown here is derived from an EMBL/GenBank/DDBJ whole genome shotgun (WGS) entry which is preliminary data.</text>
</comment>
<evidence type="ECO:0000256" key="2">
    <source>
        <dbReference type="ARBA" id="ARBA00022741"/>
    </source>
</evidence>
<feature type="region of interest" description="Disordered" evidence="6">
    <location>
        <begin position="211"/>
        <end position="237"/>
    </location>
</feature>
<dbReference type="PROSITE" id="PS51193">
    <property type="entry name" value="HELICASE_ATP_BIND_2"/>
    <property type="match status" value="1"/>
</dbReference>
<dbReference type="SUPFAM" id="SSF52540">
    <property type="entry name" value="P-loop containing nucleoside triphosphate hydrolases"/>
    <property type="match status" value="1"/>
</dbReference>
<sequence length="932" mass="104688">MPKKKKEHIAEHAEAREEAQPLAFIAVDLETTGLNRERDEIIEIGAVRFLDGRPEQSFKALVNPQRELSFFIRRLTGITQGEVDGAPVLSEALPQFLEFIGDSALVFHNSRFDLLFLRAGTEAGVRNTVWDTLTLSRCLLPRNKSHSKDNLCRYFRIETGRSHRAYDDALATGHLFVKLHQMLPGLELPLLEKMSHLALPGHRELIAQARAAAQEGPPAVAEPRARYDEEPEPKNDKITSDLKRVWGSGGKLSEILKDNYEERPVQEKMAAAVMDALEDEHLLLAEAGAGTGKSLAYLIPAVIWSRQKSQRVIISTHTKNLQEQLFYKDIPLLRRAIGHFEAALLKGRSNYLCLRRWQEVSFHPELFLNPEEREEALILLPWSQKTKTGDIAEHGGFNPARAPALWGKVCSDVMNCQNNHCQLFNKCFLRLARRRAEESQIVVVNHSLLFSDLSSQSRILPEYQRLVIDEAHNIERVATDLLGFGFSRWDLTRLMQGLYAKRPSESGMLMLVSRWIQKSGSDNAMSQTLQRTALDLAGQTLETGKAGEKFLAFKFNLGDAKKLQEKKRYLSGDSFQQQILTEGQGLVDMLLDLAARLEKFKEALGHFPSGQKQEQDLFLEELGKRALECQTLGNTLGRLLSADDRGYVFWAEPGGNYNGLRLVAGPLEAGAVLNEQLYPELKTAVFTSATLTVEGNFDFFKSRVGLMSFDQDRIVQLLLASPFDFRKQAVLLVPQYLPSPKTPQFNQSFIDLLQQVLARHQTGGLVLFTSFDLLNRSYQSLLESGRANILAQGIDGHPSQLIEQSLSNRETVIFGANSFWEGVDLPGQALELLVISKLPFSVPTDPLVEARCQVIEQNGNSSFHQYLLPEAVIRFRQGFGRLIRSQTDKGLVIVADSRIINTEYGKTFIRSLPALPLISCRSQEELVGNVLI</sequence>
<dbReference type="EC" id="3.1.-.-" evidence="5"/>
<evidence type="ECO:0000313" key="9">
    <source>
        <dbReference type="Proteomes" id="UP000736328"/>
    </source>
</evidence>
<protein>
    <recommendedName>
        <fullName evidence="5">3'-5' exonuclease DinG</fullName>
        <ecNumber evidence="5">3.1.-.-</ecNumber>
    </recommendedName>
</protein>
<dbReference type="InterPro" id="IPR006555">
    <property type="entry name" value="ATP-dep_Helicase_C"/>
</dbReference>
<feature type="compositionally biased region" description="Basic and acidic residues" evidence="6">
    <location>
        <begin position="223"/>
        <end position="237"/>
    </location>
</feature>
<dbReference type="FunFam" id="3.30.420.10:FF:000045">
    <property type="entry name" value="3'-5' exonuclease DinG"/>
    <property type="match status" value="1"/>
</dbReference>
<dbReference type="Proteomes" id="UP000736328">
    <property type="component" value="Unassembled WGS sequence"/>
</dbReference>